<gene>
    <name evidence="1" type="ORF">DAERI_010039</name>
</gene>
<proteinExistence type="predicted"/>
<dbReference type="Proteomes" id="UP000236569">
    <property type="component" value="Unassembled WGS sequence"/>
</dbReference>
<sequence>MTGPLTLAETIFVDTNAFTLAGTYLSVAQTLNLPPFGPECDEAALDAALRARMPKGQAKYLTKGARALSYLKKKAEAEASILVSVMSVFEAMNSAVESHLNAQLATIGLGPRGRQRLNDRSDLVKHFLTPEDHRRITDVASATIDRVKQHVGFEIQVFEWTQRDQMAVLPVVLEPLISHTRLDVQDAWIAAAALVSLSDTLVTFDGDFRETVNRIHNPSGEAEWVTVRDAVMTALRSLNPMSHQLVNVTVPQGVMPAVYEGLT</sequence>
<dbReference type="RefSeq" id="WP_103127479.1">
    <property type="nucleotide sequence ID" value="NZ_BFAG01000001.1"/>
</dbReference>
<protein>
    <recommendedName>
        <fullName evidence="3">PIN domain-containing protein</fullName>
    </recommendedName>
</protein>
<accession>A0A2I9DP53</accession>
<dbReference type="EMBL" id="BFAG01000001">
    <property type="protein sequence ID" value="GBF03867.1"/>
    <property type="molecule type" value="Genomic_DNA"/>
</dbReference>
<reference evidence="2" key="1">
    <citation type="submission" date="2018-01" db="EMBL/GenBank/DDBJ databases">
        <title>Draft Genome Sequence of the Radioresistant Bacterium Deinococcus aerius TR0125, Isolated from the Higher Atmosphere above Japan.</title>
        <authorList>
            <person name="Satoh K."/>
            <person name="Arai H."/>
            <person name="Sanzen T."/>
            <person name="Kawaguchi Y."/>
            <person name="Hayashi H."/>
            <person name="Yokobori S."/>
            <person name="Yamagishi A."/>
            <person name="Oono Y."/>
            <person name="Narumi I."/>
        </authorList>
    </citation>
    <scope>NUCLEOTIDE SEQUENCE [LARGE SCALE GENOMIC DNA]</scope>
    <source>
        <strain evidence="2">TR0125</strain>
    </source>
</reference>
<dbReference type="AlphaFoldDB" id="A0A2I9DP53"/>
<comment type="caution">
    <text evidence="1">The sequence shown here is derived from an EMBL/GenBank/DDBJ whole genome shotgun (WGS) entry which is preliminary data.</text>
</comment>
<evidence type="ECO:0000313" key="2">
    <source>
        <dbReference type="Proteomes" id="UP000236569"/>
    </source>
</evidence>
<evidence type="ECO:0008006" key="3">
    <source>
        <dbReference type="Google" id="ProtNLM"/>
    </source>
</evidence>
<organism evidence="1 2">
    <name type="scientific">Deinococcus aerius</name>
    <dbReference type="NCBI Taxonomy" id="200253"/>
    <lineage>
        <taxon>Bacteria</taxon>
        <taxon>Thermotogati</taxon>
        <taxon>Deinococcota</taxon>
        <taxon>Deinococci</taxon>
        <taxon>Deinococcales</taxon>
        <taxon>Deinococcaceae</taxon>
        <taxon>Deinococcus</taxon>
    </lineage>
</organism>
<keyword evidence="2" id="KW-1185">Reference proteome</keyword>
<evidence type="ECO:0000313" key="1">
    <source>
        <dbReference type="EMBL" id="GBF03867.1"/>
    </source>
</evidence>
<name>A0A2I9DP53_9DEIO</name>